<gene>
    <name evidence="3" type="ORF">NAES01612_LOCUS2551</name>
</gene>
<sequence>MKGNQERERGVERGGEGKRGKVKGKIEKEQIEEKEEKKKVEELANQPMAFRPADLISEKFFDELFGILPVVSMQDQIWEMLMSLPTNVDVLRAVKELVKEGDQFLFVKQVEDADENQSIFRLLYLMQVIRSLLESEEWLGAFIDTGGLNYLVDIFSNKDLLGGSNGEYGKQTMSHLVDTLNQLFSSGKLDHDKLISCLSNNFVLRLMGQISELAVKPPEEKKSKVEVLKIEEPETSTKKGTRIANCHYSAKEFVLSFDVEGAEHYQVACYCVDYNTDRRIQKMVAWLGDDKKDKDELGTFQKHENSDHLITLKGPAFHNGQWVVWDAHGPGRFNITIASESGPNWVLSSFLLDKSPNPDAEISPFPTLLEIDSESQGKWRGKYGACGGVLLGVKDFKVPVQPGIVGPSPRLQGFDTKKCDRYEWINSLTSDARAMQQAPTLDEIDGEVDDETEVTPLPSAKEVTRMKIEGGESARSTETSRSLLSLLVASSLDREDLLNAVVTYPNLKEWLFTCLIQCDDQKLRQSVVEGIESLCSAKSSCNDCFLECLLGFLVEVEKEQSKPVEPSEKEGDVSPKCFTEYFCLLLSLLKKGEGKNNEQVLQQVYRMLQNHETLEEDDKSDTDTVLLGYLQLVAFLLEGNSKFVQSQDVVRDVFHDCLFGVQENRHAPKIPKCRTRETREAGYNLLCVATKQAHCVHTKVMELLNEQLEKSTLPVDWNIDVFEKSTEERTERTRYVGLKNQGCTCYLNSLVQQLFIIPSLRNDIMNVTVPQDKDNIMYQLQSLFAYMQESRVKYVDTIDFCRTVKLMGQPIVMSRQEDANEFFNSLADQVEPFLKGTPQEHLFKDTFGGKIISQIKSTECNCQSESPQDFLTISLKVQSKRDIYESLDFYVQADMLDGDNKWKCEACNKHVAAKKRACIQHLPNTLALHLIRFEFDYQTFQEVKVNDRFEFPITTTLNMKPYTKEGIAEAEGVPLEEGTIRSDDYYEYELVGCLIHSGTAHSGHYYSYIRERITDDGSDPRWFEFNDRDVTEFRRENLENQAFGGKFNESYGSEKSYSAYMLFYERKNTYEPNKYSDVPLHMGSVALDVSHEKTVEPAILDTIWKDGLTRFHQKLLMTAPTFEFIWSTVSLIPPFEPVLDYEKGLDEDDFTVRVMCFATKFLMDVLSHCMDNLKIIDKIKYLTTLYEKHAPMAGWLLNQMACPDNTWMKNTLSFCLDNDMRTAFAELMCTCIKLIAPYEQKYYFEREPVQPGTAAIVEDEPAEKDKEKEKEKDGDKDKGKEEAEGGSEEKEPPMQPKSVVVRFINRLTALLTAAADKASRTIQQMLYVLLIFARVGSQEKQILMNKNAVSDLISLFELYRHAISQQGSGQQPTDRFVYLIELLAELVVGCDNPAHANHQGEEGVPAPTGMELREENLKKLFDRSFLIAVLRQPYLVAPMTPIFKHWVWGQSETSSSVIRGICYVMDSLYKGREAIVQLIFELLALRDPGFEERIKLTATLLINLVRTNNRLENFRNPFTDLVFSICKEQPIAREHIIKTGGLFDLVEKFPEVDKFVSLNHKEEYEAMLSERVMKGEGEEGEEGEEGGTVPRGLYNNLFR</sequence>
<dbReference type="PROSITE" id="PS50235">
    <property type="entry name" value="USP_3"/>
    <property type="match status" value="1"/>
</dbReference>
<dbReference type="PANTHER" id="PTHR24006:SF827">
    <property type="entry name" value="UBIQUITIN CARBOXYL-TERMINAL HYDROLASE 34"/>
    <property type="match status" value="1"/>
</dbReference>
<dbReference type="InterPro" id="IPR050164">
    <property type="entry name" value="Peptidase_C19"/>
</dbReference>
<dbReference type="EMBL" id="HBKR01003852">
    <property type="protein sequence ID" value="CAE2275757.1"/>
    <property type="molecule type" value="Transcribed_RNA"/>
</dbReference>
<dbReference type="Pfam" id="PF00443">
    <property type="entry name" value="UCH"/>
    <property type="match status" value="1"/>
</dbReference>
<dbReference type="GO" id="GO:0016579">
    <property type="term" value="P:protein deubiquitination"/>
    <property type="evidence" value="ECO:0007669"/>
    <property type="project" value="InterPro"/>
</dbReference>
<dbReference type="FunFam" id="3.90.70.10:FF:000022">
    <property type="entry name" value="Ubiquitin carboxyl-terminal hydrolase 24"/>
    <property type="match status" value="1"/>
</dbReference>
<protein>
    <recommendedName>
        <fullName evidence="2">USP domain-containing protein</fullName>
    </recommendedName>
</protein>
<dbReference type="InterPro" id="IPR001394">
    <property type="entry name" value="Peptidase_C19_UCH"/>
</dbReference>
<organism evidence="3">
    <name type="scientific">Paramoeba aestuarina</name>
    <dbReference type="NCBI Taxonomy" id="180227"/>
    <lineage>
        <taxon>Eukaryota</taxon>
        <taxon>Amoebozoa</taxon>
        <taxon>Discosea</taxon>
        <taxon>Flabellinia</taxon>
        <taxon>Dactylopodida</taxon>
        <taxon>Paramoebidae</taxon>
        <taxon>Paramoeba</taxon>
    </lineage>
</organism>
<dbReference type="GO" id="GO:0005634">
    <property type="term" value="C:nucleus"/>
    <property type="evidence" value="ECO:0007669"/>
    <property type="project" value="TreeGrafter"/>
</dbReference>
<dbReference type="InterPro" id="IPR038765">
    <property type="entry name" value="Papain-like_cys_pep_sf"/>
</dbReference>
<dbReference type="Gene3D" id="3.90.70.10">
    <property type="entry name" value="Cysteine proteinases"/>
    <property type="match status" value="1"/>
</dbReference>
<dbReference type="SUPFAM" id="SSF54001">
    <property type="entry name" value="Cysteine proteinases"/>
    <property type="match status" value="1"/>
</dbReference>
<feature type="compositionally biased region" description="Basic and acidic residues" evidence="1">
    <location>
        <begin position="1263"/>
        <end position="1292"/>
    </location>
</feature>
<dbReference type="InterPro" id="IPR028889">
    <property type="entry name" value="USP"/>
</dbReference>
<feature type="region of interest" description="Disordered" evidence="1">
    <location>
        <begin position="1575"/>
        <end position="1599"/>
    </location>
</feature>
<dbReference type="CDD" id="cd02659">
    <property type="entry name" value="peptidase_C19C"/>
    <property type="match status" value="1"/>
</dbReference>
<reference evidence="3" key="1">
    <citation type="submission" date="2021-01" db="EMBL/GenBank/DDBJ databases">
        <authorList>
            <person name="Corre E."/>
            <person name="Pelletier E."/>
            <person name="Niang G."/>
            <person name="Scheremetjew M."/>
            <person name="Finn R."/>
            <person name="Kale V."/>
            <person name="Holt S."/>
            <person name="Cochrane G."/>
            <person name="Meng A."/>
            <person name="Brown T."/>
            <person name="Cohen L."/>
        </authorList>
    </citation>
    <scope>NUCLEOTIDE SEQUENCE</scope>
    <source>
        <strain evidence="3">SoJaBio B1-5/56/2</strain>
    </source>
</reference>
<name>A0A7S4JW23_9EUKA</name>
<dbReference type="GO" id="GO:0005829">
    <property type="term" value="C:cytosol"/>
    <property type="evidence" value="ECO:0007669"/>
    <property type="project" value="TreeGrafter"/>
</dbReference>
<dbReference type="GO" id="GO:0004843">
    <property type="term" value="F:cysteine-type deubiquitinase activity"/>
    <property type="evidence" value="ECO:0007669"/>
    <property type="project" value="InterPro"/>
</dbReference>
<accession>A0A7S4JW23</accession>
<proteinExistence type="predicted"/>
<evidence type="ECO:0000256" key="1">
    <source>
        <dbReference type="SAM" id="MobiDB-lite"/>
    </source>
</evidence>
<feature type="region of interest" description="Disordered" evidence="1">
    <location>
        <begin position="1254"/>
        <end position="1295"/>
    </location>
</feature>
<feature type="domain" description="USP" evidence="2">
    <location>
        <begin position="736"/>
        <end position="1067"/>
    </location>
</feature>
<evidence type="ECO:0000259" key="2">
    <source>
        <dbReference type="PROSITE" id="PS50235"/>
    </source>
</evidence>
<feature type="region of interest" description="Disordered" evidence="1">
    <location>
        <begin position="1"/>
        <end position="35"/>
    </location>
</feature>
<dbReference type="PANTHER" id="PTHR24006">
    <property type="entry name" value="UBIQUITIN CARBOXYL-TERMINAL HYDROLASE"/>
    <property type="match status" value="1"/>
</dbReference>
<evidence type="ECO:0000313" key="3">
    <source>
        <dbReference type="EMBL" id="CAE2275757.1"/>
    </source>
</evidence>